<comment type="caution">
    <text evidence="1">The sequence shown here is derived from an EMBL/GenBank/DDBJ whole genome shotgun (WGS) entry which is preliminary data.</text>
</comment>
<organism evidence="1 2">
    <name type="scientific">Characodon lateralis</name>
    <dbReference type="NCBI Taxonomy" id="208331"/>
    <lineage>
        <taxon>Eukaryota</taxon>
        <taxon>Metazoa</taxon>
        <taxon>Chordata</taxon>
        <taxon>Craniata</taxon>
        <taxon>Vertebrata</taxon>
        <taxon>Euteleostomi</taxon>
        <taxon>Actinopterygii</taxon>
        <taxon>Neopterygii</taxon>
        <taxon>Teleostei</taxon>
        <taxon>Neoteleostei</taxon>
        <taxon>Acanthomorphata</taxon>
        <taxon>Ovalentaria</taxon>
        <taxon>Atherinomorphae</taxon>
        <taxon>Cyprinodontiformes</taxon>
        <taxon>Goodeidae</taxon>
        <taxon>Characodon</taxon>
    </lineage>
</organism>
<sequence length="106" mass="11868">MLFEACFQLDFGLNFDLSTLMHESALSYSIVSLAVCSQWFSCWKVNLHLSLRSSAASNRFSSRIFLDLASSIFPSVLASFSVPDERKHPYRMMLPPCVTMGMVCSG</sequence>
<protein>
    <submittedName>
        <fullName evidence="1">Uncharacterized protein</fullName>
    </submittedName>
</protein>
<name>A0ABU7DP21_9TELE</name>
<evidence type="ECO:0000313" key="2">
    <source>
        <dbReference type="Proteomes" id="UP001352852"/>
    </source>
</evidence>
<keyword evidence="2" id="KW-1185">Reference proteome</keyword>
<dbReference type="EMBL" id="JAHUTJ010033172">
    <property type="protein sequence ID" value="MED6276846.1"/>
    <property type="molecule type" value="Genomic_DNA"/>
</dbReference>
<gene>
    <name evidence="1" type="ORF">CHARACLAT_007087</name>
</gene>
<dbReference type="Proteomes" id="UP001352852">
    <property type="component" value="Unassembled WGS sequence"/>
</dbReference>
<reference evidence="1 2" key="1">
    <citation type="submission" date="2021-06" db="EMBL/GenBank/DDBJ databases">
        <authorList>
            <person name="Palmer J.M."/>
        </authorList>
    </citation>
    <scope>NUCLEOTIDE SEQUENCE [LARGE SCALE GENOMIC DNA]</scope>
    <source>
        <strain evidence="1 2">CL_MEX2019</strain>
        <tissue evidence="1">Muscle</tissue>
    </source>
</reference>
<proteinExistence type="predicted"/>
<accession>A0ABU7DP21</accession>
<evidence type="ECO:0000313" key="1">
    <source>
        <dbReference type="EMBL" id="MED6276846.1"/>
    </source>
</evidence>